<dbReference type="Proteomes" id="UP000530530">
    <property type="component" value="Unassembled WGS sequence"/>
</dbReference>
<evidence type="ECO:0000313" key="1">
    <source>
        <dbReference type="EMBL" id="MBB4781454.1"/>
    </source>
</evidence>
<keyword evidence="2" id="KW-1185">Reference proteome</keyword>
<organism evidence="1 2">
    <name type="scientific">Streptomyces rapamycinicus</name>
    <dbReference type="NCBI Taxonomy" id="1226757"/>
    <lineage>
        <taxon>Bacteria</taxon>
        <taxon>Bacillati</taxon>
        <taxon>Actinomycetota</taxon>
        <taxon>Actinomycetes</taxon>
        <taxon>Kitasatosporales</taxon>
        <taxon>Streptomycetaceae</taxon>
        <taxon>Streptomyces</taxon>
        <taxon>Streptomyces violaceusniger group</taxon>
    </lineage>
</organism>
<gene>
    <name evidence="1" type="ORF">BJY27_002415</name>
</gene>
<reference evidence="1 2" key="1">
    <citation type="submission" date="2020-08" db="EMBL/GenBank/DDBJ databases">
        <title>Sequencing the genomes of 1000 actinobacteria strains.</title>
        <authorList>
            <person name="Klenk H.-P."/>
        </authorList>
    </citation>
    <scope>NUCLEOTIDE SEQUENCE [LARGE SCALE GENOMIC DNA]</scope>
    <source>
        <strain evidence="1 2">DSM 41530</strain>
    </source>
</reference>
<sequence length="43" mass="4886">MLNVAPSTPICRITRRETSCSRRITGSGSAEGYWWRRKDELSG</sequence>
<dbReference type="EMBL" id="JACHNG010000001">
    <property type="protein sequence ID" value="MBB4781454.1"/>
    <property type="molecule type" value="Genomic_DNA"/>
</dbReference>
<proteinExistence type="predicted"/>
<name>A0ABR6LGI3_9ACTN</name>
<evidence type="ECO:0000313" key="2">
    <source>
        <dbReference type="Proteomes" id="UP000530530"/>
    </source>
</evidence>
<accession>A0ABR6LGI3</accession>
<protein>
    <submittedName>
        <fullName evidence="1">Uncharacterized protein</fullName>
    </submittedName>
</protein>
<comment type="caution">
    <text evidence="1">The sequence shown here is derived from an EMBL/GenBank/DDBJ whole genome shotgun (WGS) entry which is preliminary data.</text>
</comment>